<dbReference type="InterPro" id="IPR003961">
    <property type="entry name" value="FN3_dom"/>
</dbReference>
<accession>A0A1I5RS90</accession>
<dbReference type="Pfam" id="PF03372">
    <property type="entry name" value="Exo_endo_phos"/>
    <property type="match status" value="1"/>
</dbReference>
<proteinExistence type="predicted"/>
<dbReference type="OrthoDB" id="5500612at2"/>
<keyword evidence="1" id="KW-0472">Membrane</keyword>
<dbReference type="Gene3D" id="2.60.40.10">
    <property type="entry name" value="Immunoglobulins"/>
    <property type="match status" value="1"/>
</dbReference>
<dbReference type="Proteomes" id="UP000199306">
    <property type="component" value="Unassembled WGS sequence"/>
</dbReference>
<feature type="domain" description="Fibronectin type-III" evidence="2">
    <location>
        <begin position="877"/>
        <end position="967"/>
    </location>
</feature>
<dbReference type="Gene3D" id="3.60.10.10">
    <property type="entry name" value="Endonuclease/exonuclease/phosphatase"/>
    <property type="match status" value="1"/>
</dbReference>
<dbReference type="InterPro" id="IPR026444">
    <property type="entry name" value="Secre_tail"/>
</dbReference>
<dbReference type="SUPFAM" id="SSF56219">
    <property type="entry name" value="DNase I-like"/>
    <property type="match status" value="1"/>
</dbReference>
<keyword evidence="1" id="KW-1133">Transmembrane helix</keyword>
<sequence>MKKKYRFYNYLMGLIMLQFGATGQSLLSEGFIGNPGTPVYKQNYWQSFSGKNPGNIKIIKKSLLSEYLGLKFLVGHSAILEPGDEIISKSLSKSIYGDGAEVYVSFLLKLDSLEENQNMLISLGTGSADTSLHVGRLFLKKDGAGFNVGIAKSTNNPTYLTARRLEYHTTYFILYRYKFNSKSNNDDEVALSVNESPLDKTFVPDLVVKSGEKDIGEAINTLYLRASGSKLFVDNLNVSDKYTDGIPGAYPYQKGTFYPTIYENNAALMVWYMSHDAERFELLKKLTPVNSFKENFTAAWSNENILEGEVSGEFEIRPEILCIEKGDCFVKKFQLSKEYLDLKSYFQIRLAPNLAPGKYEGEVKFSSKGKEPIYVLLGGTVPMPPSIKQIQQTAEGQVVEVFGRVITSSQFGNTVFVQDGTGGIAIVDDSLSKSVQIGDSIRVVGTIDKSNELIQVSGKMFFEKINVVSKPLLAKTIKLSEMPMHEGELVIINDIELEDKSFFFLNDRVYKINQMHSGNRVSATDSTYKGFMLVDSHTNLKGQAKPSGKTNITGIVSKNNGTFVLKPRFVEDIPGVTAYKTDIQGIGYDKTFDIATWKVYNLGFYEENERLAEFQKVIDSLQADVIVLQDVIIRSAYSKTPFLERFVQKHPEYKYLCSPDHDNGYSKDVTGGVCFLYRKEIVDSIKAGSLLKGTGNLPDYPGGSKFFWSEGRFPYLFTVNVTIGGVKKRVNLIGIQAANDFDGKEETVNMFYRRRQIDLTVLKDSLDKYYAKDNLLIAGDFNDDIIRTTSETSLTKESTYKIFVDDPGNYQILTKALDEKLYANYNLFLTDHIMVSNELENSYLLNSTNLEIHTNYTKNLLTYHYPVKARFQFIINPPSDMQAISSDYQSINITWKDNNKDVKKSELERSADNINFSKIADIPSGTFLFTDTGLEPNKKYYYRLRSVTSEGKSQFINADAITQILLASEVEYNSWFYIYPNPTDGIVEILSNEPSLRGDNIDAALTTIEGKVIWQNSGKLRELNDSINNKLLYHPAGIYLLYLQTKTKSGLLKVIRK</sequence>
<gene>
    <name evidence="3" type="ORF">SAMN04515674_104212</name>
</gene>
<name>A0A1I5RS90_9BACT</name>
<keyword evidence="1" id="KW-0812">Transmembrane</keyword>
<dbReference type="SMART" id="SM00060">
    <property type="entry name" value="FN3"/>
    <property type="match status" value="1"/>
</dbReference>
<evidence type="ECO:0000313" key="3">
    <source>
        <dbReference type="EMBL" id="SFP61250.1"/>
    </source>
</evidence>
<dbReference type="CDD" id="cd00063">
    <property type="entry name" value="FN3"/>
    <property type="match status" value="1"/>
</dbReference>
<dbReference type="InterPro" id="IPR036691">
    <property type="entry name" value="Endo/exonu/phosph_ase_sf"/>
</dbReference>
<dbReference type="AlphaFoldDB" id="A0A1I5RS90"/>
<dbReference type="PROSITE" id="PS50853">
    <property type="entry name" value="FN3"/>
    <property type="match status" value="1"/>
</dbReference>
<dbReference type="InterPro" id="IPR043744">
    <property type="entry name" value="DUF5689"/>
</dbReference>
<organism evidence="3 4">
    <name type="scientific">Pseudarcicella hirudinis</name>
    <dbReference type="NCBI Taxonomy" id="1079859"/>
    <lineage>
        <taxon>Bacteria</taxon>
        <taxon>Pseudomonadati</taxon>
        <taxon>Bacteroidota</taxon>
        <taxon>Cytophagia</taxon>
        <taxon>Cytophagales</taxon>
        <taxon>Flectobacillaceae</taxon>
        <taxon>Pseudarcicella</taxon>
    </lineage>
</organism>
<reference evidence="3 4" key="1">
    <citation type="submission" date="2016-10" db="EMBL/GenBank/DDBJ databases">
        <authorList>
            <person name="de Groot N.N."/>
        </authorList>
    </citation>
    <scope>NUCLEOTIDE SEQUENCE [LARGE SCALE GENOMIC DNA]</scope>
    <source>
        <strain evidence="4">E92,LMG 26720,CCM 7988</strain>
    </source>
</reference>
<evidence type="ECO:0000256" key="1">
    <source>
        <dbReference type="SAM" id="Phobius"/>
    </source>
</evidence>
<dbReference type="EMBL" id="FOXH01000004">
    <property type="protein sequence ID" value="SFP61250.1"/>
    <property type="molecule type" value="Genomic_DNA"/>
</dbReference>
<dbReference type="Pfam" id="PF18942">
    <property type="entry name" value="DUF5689"/>
    <property type="match status" value="1"/>
</dbReference>
<dbReference type="InterPro" id="IPR005135">
    <property type="entry name" value="Endo/exonuclease/phosphatase"/>
</dbReference>
<protein>
    <submittedName>
        <fullName evidence="3">Por secretion system C-terminal sorting domain-containing protein</fullName>
    </submittedName>
</protein>
<dbReference type="InterPro" id="IPR013783">
    <property type="entry name" value="Ig-like_fold"/>
</dbReference>
<dbReference type="STRING" id="1079859.SAMN04515674_104212"/>
<keyword evidence="4" id="KW-1185">Reference proteome</keyword>
<evidence type="ECO:0000259" key="2">
    <source>
        <dbReference type="PROSITE" id="PS50853"/>
    </source>
</evidence>
<dbReference type="InterPro" id="IPR036116">
    <property type="entry name" value="FN3_sf"/>
</dbReference>
<dbReference type="Pfam" id="PF18962">
    <property type="entry name" value="Por_Secre_tail"/>
    <property type="match status" value="1"/>
</dbReference>
<evidence type="ECO:0000313" key="4">
    <source>
        <dbReference type="Proteomes" id="UP000199306"/>
    </source>
</evidence>
<dbReference type="SUPFAM" id="SSF49265">
    <property type="entry name" value="Fibronectin type III"/>
    <property type="match status" value="1"/>
</dbReference>
<feature type="transmembrane region" description="Helical" evidence="1">
    <location>
        <begin position="7"/>
        <end position="27"/>
    </location>
</feature>
<dbReference type="NCBIfam" id="TIGR04183">
    <property type="entry name" value="Por_Secre_tail"/>
    <property type="match status" value="1"/>
</dbReference>